<feature type="non-terminal residue" evidence="6">
    <location>
        <position position="517"/>
    </location>
</feature>
<keyword evidence="7" id="KW-1185">Reference proteome</keyword>
<dbReference type="SUPFAM" id="SSF51735">
    <property type="entry name" value="NAD(P)-binding Rossmann-fold domains"/>
    <property type="match status" value="1"/>
</dbReference>
<proteinExistence type="inferred from homology"/>
<keyword evidence="5" id="KW-0732">Signal</keyword>
<keyword evidence="6" id="KW-0503">Monooxygenase</keyword>
<evidence type="ECO:0000256" key="4">
    <source>
        <dbReference type="ARBA" id="ARBA00023002"/>
    </source>
</evidence>
<dbReference type="GO" id="GO:0050660">
    <property type="term" value="F:flavin adenine dinucleotide binding"/>
    <property type="evidence" value="ECO:0007669"/>
    <property type="project" value="InterPro"/>
</dbReference>
<dbReference type="GO" id="GO:0004499">
    <property type="term" value="F:N,N-dimethylaniline monooxygenase activity"/>
    <property type="evidence" value="ECO:0007669"/>
    <property type="project" value="InterPro"/>
</dbReference>
<protein>
    <submittedName>
        <fullName evidence="6">Flavin-binding monooxygenase-like</fullName>
    </submittedName>
</protein>
<gene>
    <name evidence="6" type="ORF">GMORB2_4905</name>
</gene>
<dbReference type="GO" id="GO:0050661">
    <property type="term" value="F:NADP binding"/>
    <property type="evidence" value="ECO:0007669"/>
    <property type="project" value="InterPro"/>
</dbReference>
<dbReference type="OrthoDB" id="66881at2759"/>
<keyword evidence="3" id="KW-0274">FAD</keyword>
<dbReference type="Pfam" id="PF00743">
    <property type="entry name" value="FMO-like"/>
    <property type="match status" value="1"/>
</dbReference>
<comment type="caution">
    <text evidence="6">The sequence shown here is derived from an EMBL/GenBank/DDBJ whole genome shotgun (WGS) entry which is preliminary data.</text>
</comment>
<feature type="signal peptide" evidence="5">
    <location>
        <begin position="1"/>
        <end position="25"/>
    </location>
</feature>
<dbReference type="InterPro" id="IPR036188">
    <property type="entry name" value="FAD/NAD-bd_sf"/>
</dbReference>
<dbReference type="InterPro" id="IPR036291">
    <property type="entry name" value="NAD(P)-bd_dom_sf"/>
</dbReference>
<evidence type="ECO:0000256" key="2">
    <source>
        <dbReference type="ARBA" id="ARBA00022630"/>
    </source>
</evidence>
<dbReference type="InterPro" id="IPR050346">
    <property type="entry name" value="FMO-like"/>
</dbReference>
<name>A0A9P5D0F1_9HYPO</name>
<evidence type="ECO:0000313" key="6">
    <source>
        <dbReference type="EMBL" id="KAF4119386.1"/>
    </source>
</evidence>
<accession>A0A9P5D0F1</accession>
<evidence type="ECO:0000256" key="3">
    <source>
        <dbReference type="ARBA" id="ARBA00022827"/>
    </source>
</evidence>
<feature type="chain" id="PRO_5040165390" evidence="5">
    <location>
        <begin position="26"/>
        <end position="517"/>
    </location>
</feature>
<dbReference type="Gene3D" id="3.50.50.60">
    <property type="entry name" value="FAD/NAD(P)-binding domain"/>
    <property type="match status" value="1"/>
</dbReference>
<dbReference type="PANTHER" id="PTHR23023">
    <property type="entry name" value="DIMETHYLANILINE MONOOXYGENASE"/>
    <property type="match status" value="1"/>
</dbReference>
<evidence type="ECO:0000256" key="5">
    <source>
        <dbReference type="SAM" id="SignalP"/>
    </source>
</evidence>
<dbReference type="PRINTS" id="PR00368">
    <property type="entry name" value="FADPNR"/>
</dbReference>
<evidence type="ECO:0000313" key="7">
    <source>
        <dbReference type="Proteomes" id="UP000749293"/>
    </source>
</evidence>
<keyword evidence="4" id="KW-0560">Oxidoreductase</keyword>
<organism evidence="6 7">
    <name type="scientific">Geosmithia morbida</name>
    <dbReference type="NCBI Taxonomy" id="1094350"/>
    <lineage>
        <taxon>Eukaryota</taxon>
        <taxon>Fungi</taxon>
        <taxon>Dikarya</taxon>
        <taxon>Ascomycota</taxon>
        <taxon>Pezizomycotina</taxon>
        <taxon>Sordariomycetes</taxon>
        <taxon>Hypocreomycetidae</taxon>
        <taxon>Hypocreales</taxon>
        <taxon>Bionectriaceae</taxon>
        <taxon>Geosmithia</taxon>
    </lineage>
</organism>
<evidence type="ECO:0000256" key="1">
    <source>
        <dbReference type="ARBA" id="ARBA00009183"/>
    </source>
</evidence>
<dbReference type="RefSeq" id="XP_035318038.1">
    <property type="nucleotide sequence ID" value="XM_035466879.1"/>
</dbReference>
<sequence length="517" mass="57325">GTASSSSSSSSLLWLFLCAYQTIQAIISEFLSPTPPKSDRELGRPKLAIIGAGITGVTAAAHCVGHGYDVVIFEKGEDEHQVGGIWAKVNDTSSLQLHSMMYRFHPSVQWDTGYPKKRQILEQVRKIWKTYGLDRKTRFGFKVSKVYQDERGRWIINDISNGRFDGLIAAVGTCGDPKMPSMPGMDKFKGEIYHSSDLTGKNAEGKKLAIIGGGASAVEAFEFAAAAGAAKTYIVSRSEKWIIPRNVIVDVLLSLNIFGQETLLSFVPEFLLRKFFYRDMQAVAPPAGSGKGLFTDTPIVNSDVMDQLRSGQVEWVRGDIDGITDKGLAINRRAKGVPEGGPGHDEHIDADIIILATGFKRPSLSFLPEECFVEPYAPPSWYIQTFPPVHPSVSAINCTFVSAIGSVGNWHIGIYTRVLLMFLSDPLTRPGPFWMRRWIDMTRLLKATSPTAAFDFITYLELVWWFAFCVAFNPFRWKWALFVFLGIGIGLPKSVVDHERKILGSRINEDDDKGVSI</sequence>
<dbReference type="PRINTS" id="PR00469">
    <property type="entry name" value="PNDRDTASEII"/>
</dbReference>
<reference evidence="6" key="1">
    <citation type="submission" date="2020-03" db="EMBL/GenBank/DDBJ databases">
        <title>Site-based positive gene gene selection in Geosmithia morbida across the United States reveals a broad range of putative effectors and factors for local host and environmental adapation.</title>
        <authorList>
            <person name="Onufrak A."/>
            <person name="Murdoch R.W."/>
            <person name="Gazis R."/>
            <person name="Huff M."/>
            <person name="Staton M."/>
            <person name="Klingeman W."/>
            <person name="Hadziabdic D."/>
        </authorList>
    </citation>
    <scope>NUCLEOTIDE SEQUENCE</scope>
    <source>
        <strain evidence="6">1262</strain>
    </source>
</reference>
<comment type="similarity">
    <text evidence="1">Belongs to the FMO family.</text>
</comment>
<dbReference type="EMBL" id="JAANYQ010000027">
    <property type="protein sequence ID" value="KAF4119386.1"/>
    <property type="molecule type" value="Genomic_DNA"/>
</dbReference>
<dbReference type="AlphaFoldDB" id="A0A9P5D0F1"/>
<dbReference type="Proteomes" id="UP000749293">
    <property type="component" value="Unassembled WGS sequence"/>
</dbReference>
<keyword evidence="2" id="KW-0285">Flavoprotein</keyword>
<dbReference type="GeneID" id="55971133"/>
<dbReference type="InterPro" id="IPR020946">
    <property type="entry name" value="Flavin_mOase-like"/>
</dbReference>
<dbReference type="SUPFAM" id="SSF51905">
    <property type="entry name" value="FAD/NAD(P)-binding domain"/>
    <property type="match status" value="1"/>
</dbReference>